<dbReference type="RefSeq" id="WP_168133661.1">
    <property type="nucleotide sequence ID" value="NZ_JAAVJH010000003.1"/>
</dbReference>
<evidence type="ECO:0000256" key="3">
    <source>
        <dbReference type="ARBA" id="ARBA00022525"/>
    </source>
</evidence>
<protein>
    <recommendedName>
        <fullName evidence="5">Right handed beta helix domain-containing protein</fullName>
    </recommendedName>
</protein>
<dbReference type="PANTHER" id="PTHR38340">
    <property type="entry name" value="S-LAYER PROTEIN"/>
    <property type="match status" value="1"/>
</dbReference>
<dbReference type="InterPro" id="IPR001343">
    <property type="entry name" value="Hemolysn_Ca-bd"/>
</dbReference>
<name>A0ABX1CMH6_9SPHN</name>
<dbReference type="InterPro" id="IPR011049">
    <property type="entry name" value="Serralysin-like_metalloprot_C"/>
</dbReference>
<feature type="domain" description="Right handed beta helix" evidence="5">
    <location>
        <begin position="118"/>
        <end position="272"/>
    </location>
</feature>
<dbReference type="InterPro" id="IPR006626">
    <property type="entry name" value="PbH1"/>
</dbReference>
<comment type="subcellular location">
    <subcellularLocation>
        <location evidence="2">Secreted</location>
    </subcellularLocation>
</comment>
<dbReference type="PANTHER" id="PTHR38340:SF1">
    <property type="entry name" value="S-LAYER PROTEIN"/>
    <property type="match status" value="1"/>
</dbReference>
<sequence length="689" mass="70466">MANYSVNTVGQLTAALARAKSGDTVTVASGTYSNVKISNLKIAGNVTIVSADADKPAVFTDLSVKNSSGLTFRDLDFASNGKMYGFQVNNSSNIVLDKLHVHGSLDGDVSNDTGLMMVRGSSNVAVTNSEFQQAWLGLSFLDNDGLTVTGNNFHDIRTDAVRGAGTSNVVISNNYFTDFYPRWGNSSADGDHPDAIQLWTAGETESARNITITDNVIVRGNGDPMQGIFVTDQMGNLPYQNVTVTGNTIVGGMGNGIAVMSANDVTIANNNVIAIDGQKSNIRVDKLTNATVTDNEATGFIYTASPTVVKKGNVLAEAISADVGKAFAMQLGGLGKAAGAASLNVSLRAVLADADLTVSPSALASKHAGGMASRADVLVAQMVKLLGYVDEPGERTFAEQLVTGTAGDDRLSATAVGNSRVEGGAGDDVLTGGTANSHTLVGGAGDDTYVIRAAVNTIVETANGGSDTVNAYIDYTLGAHVENLRLLATGLTGTGNELNNVMTGSAGNDILFGMAGNDTLRGGEGNDRLDGGAGDDSLRGDAGNDWLNGGDGNDTLSGGEGDDILIGGAGKDVLEGGAGMDTMTGGAGADIFRFRPSDVAAGGRDVITDFQRGTDKIELSLIDAKAGTAANDAFSFIGTAAFSKKAGELRFEKVGGDSIVHADTNGDGVADFSIVLKGIGALAANDFTL</sequence>
<dbReference type="PRINTS" id="PR00313">
    <property type="entry name" value="CABNDNGRPT"/>
</dbReference>
<evidence type="ECO:0000313" key="6">
    <source>
        <dbReference type="EMBL" id="NJR78128.1"/>
    </source>
</evidence>
<gene>
    <name evidence="6" type="ORF">HBH26_05800</name>
</gene>
<dbReference type="InterPro" id="IPR039448">
    <property type="entry name" value="Beta_helix"/>
</dbReference>
<evidence type="ECO:0000256" key="2">
    <source>
        <dbReference type="ARBA" id="ARBA00004613"/>
    </source>
</evidence>
<dbReference type="SUPFAM" id="SSF51120">
    <property type="entry name" value="beta-Roll"/>
    <property type="match status" value="3"/>
</dbReference>
<comment type="caution">
    <text evidence="6">The sequence shown here is derived from an EMBL/GenBank/DDBJ whole genome shotgun (WGS) entry which is preliminary data.</text>
</comment>
<dbReference type="InterPro" id="IPR018511">
    <property type="entry name" value="Hemolysin-typ_Ca-bd_CS"/>
</dbReference>
<dbReference type="SMART" id="SM00710">
    <property type="entry name" value="PbH1"/>
    <property type="match status" value="7"/>
</dbReference>
<organism evidence="6 7">
    <name type="scientific">Sphingomonas corticis</name>
    <dbReference type="NCBI Taxonomy" id="2722791"/>
    <lineage>
        <taxon>Bacteria</taxon>
        <taxon>Pseudomonadati</taxon>
        <taxon>Pseudomonadota</taxon>
        <taxon>Alphaproteobacteria</taxon>
        <taxon>Sphingomonadales</taxon>
        <taxon>Sphingomonadaceae</taxon>
        <taxon>Sphingomonas</taxon>
    </lineage>
</organism>
<dbReference type="PROSITE" id="PS00330">
    <property type="entry name" value="HEMOLYSIN_CALCIUM"/>
    <property type="match status" value="2"/>
</dbReference>
<dbReference type="Pfam" id="PF00353">
    <property type="entry name" value="HemolysinCabind"/>
    <property type="match status" value="3"/>
</dbReference>
<dbReference type="InterPro" id="IPR012334">
    <property type="entry name" value="Pectin_lyas_fold"/>
</dbReference>
<dbReference type="Pfam" id="PF13229">
    <property type="entry name" value="Beta_helix"/>
    <property type="match status" value="1"/>
</dbReference>
<keyword evidence="3" id="KW-0964">Secreted</keyword>
<reference evidence="6 7" key="1">
    <citation type="submission" date="2020-03" db="EMBL/GenBank/DDBJ databases">
        <authorList>
            <person name="Wang L."/>
            <person name="He N."/>
            <person name="Li Y."/>
            <person name="Fang Y."/>
            <person name="Zhang F."/>
        </authorList>
    </citation>
    <scope>NUCLEOTIDE SEQUENCE [LARGE SCALE GENOMIC DNA]</scope>
    <source>
        <strain evidence="6 7">36D10-4-7</strain>
    </source>
</reference>
<dbReference type="Gene3D" id="2.150.10.10">
    <property type="entry name" value="Serralysin-like metalloprotease, C-terminal"/>
    <property type="match status" value="3"/>
</dbReference>
<dbReference type="SUPFAM" id="SSF51126">
    <property type="entry name" value="Pectin lyase-like"/>
    <property type="match status" value="1"/>
</dbReference>
<dbReference type="InterPro" id="IPR050557">
    <property type="entry name" value="RTX_toxin/Mannuronan_C5-epim"/>
</dbReference>
<evidence type="ECO:0000313" key="7">
    <source>
        <dbReference type="Proteomes" id="UP000732399"/>
    </source>
</evidence>
<dbReference type="EMBL" id="JAAVJH010000003">
    <property type="protein sequence ID" value="NJR78128.1"/>
    <property type="molecule type" value="Genomic_DNA"/>
</dbReference>
<evidence type="ECO:0000259" key="5">
    <source>
        <dbReference type="Pfam" id="PF13229"/>
    </source>
</evidence>
<dbReference type="Gene3D" id="2.160.20.10">
    <property type="entry name" value="Single-stranded right-handed beta-helix, Pectin lyase-like"/>
    <property type="match status" value="1"/>
</dbReference>
<evidence type="ECO:0000256" key="1">
    <source>
        <dbReference type="ARBA" id="ARBA00002822"/>
    </source>
</evidence>
<evidence type="ECO:0000256" key="4">
    <source>
        <dbReference type="SAM" id="MobiDB-lite"/>
    </source>
</evidence>
<proteinExistence type="predicted"/>
<dbReference type="Proteomes" id="UP000732399">
    <property type="component" value="Unassembled WGS sequence"/>
</dbReference>
<feature type="region of interest" description="Disordered" evidence="4">
    <location>
        <begin position="540"/>
        <end position="561"/>
    </location>
</feature>
<comment type="function">
    <text evidence="1">Converts beta-D-mannuronic acid (M) to alpha-L-guluronic acid (G), producing a polymer with gel-forming capacity, required for the formation of the cyst coat.</text>
</comment>
<accession>A0ABX1CMH6</accession>
<keyword evidence="7" id="KW-1185">Reference proteome</keyword>
<dbReference type="InterPro" id="IPR011050">
    <property type="entry name" value="Pectin_lyase_fold/virulence"/>
</dbReference>